<name>A0AAW1J6W1_SAPOF</name>
<sequence>MKLINYVIFGIENFWSSCLLIPAGVLQKLKKLCRDFFWSFGSNSGKKLILKSWDSICVPKEEGGFGIKEVLACNMALLSRWIWRLVMAQGDLWSSWISSYTLRQQSVWTVTSKQSDAECWRSILKVRDYILERTWYVVADAERLVKSWVKGDSFDTSTAYQFFRKVQPQFYGAKALWAMVNWCVLCKSSLENVGHLFFRCDYSNHVWHHVLIWMGFTRRAWALSREFDWVIKQVRRRQWRSQWLQVTFVSAIHYLWIERNRRIFMDCEMERATLISRIKFHVSVWVLYRAKGAESEILDALNRC</sequence>
<dbReference type="Proteomes" id="UP001443914">
    <property type="component" value="Unassembled WGS sequence"/>
</dbReference>
<reference evidence="1" key="1">
    <citation type="submission" date="2024-03" db="EMBL/GenBank/DDBJ databases">
        <title>WGS assembly of Saponaria officinalis var. Norfolk2.</title>
        <authorList>
            <person name="Jenkins J."/>
            <person name="Shu S."/>
            <person name="Grimwood J."/>
            <person name="Barry K."/>
            <person name="Goodstein D."/>
            <person name="Schmutz J."/>
            <person name="Leebens-Mack J."/>
            <person name="Osbourn A."/>
        </authorList>
    </citation>
    <scope>NUCLEOTIDE SEQUENCE [LARGE SCALE GENOMIC DNA]</scope>
    <source>
        <strain evidence="1">JIC</strain>
    </source>
</reference>
<gene>
    <name evidence="1" type="ORF">RND81_08G109100</name>
</gene>
<proteinExistence type="predicted"/>
<dbReference type="PANTHER" id="PTHR33116">
    <property type="entry name" value="REVERSE TRANSCRIPTASE ZINC-BINDING DOMAIN-CONTAINING PROTEIN-RELATED-RELATED"/>
    <property type="match status" value="1"/>
</dbReference>
<evidence type="ECO:0008006" key="3">
    <source>
        <dbReference type="Google" id="ProtNLM"/>
    </source>
</evidence>
<dbReference type="EMBL" id="JBDFQZ010000008">
    <property type="protein sequence ID" value="KAK9698500.1"/>
    <property type="molecule type" value="Genomic_DNA"/>
</dbReference>
<organism evidence="1 2">
    <name type="scientific">Saponaria officinalis</name>
    <name type="common">Common soapwort</name>
    <name type="synonym">Lychnis saponaria</name>
    <dbReference type="NCBI Taxonomy" id="3572"/>
    <lineage>
        <taxon>Eukaryota</taxon>
        <taxon>Viridiplantae</taxon>
        <taxon>Streptophyta</taxon>
        <taxon>Embryophyta</taxon>
        <taxon>Tracheophyta</taxon>
        <taxon>Spermatophyta</taxon>
        <taxon>Magnoliopsida</taxon>
        <taxon>eudicotyledons</taxon>
        <taxon>Gunneridae</taxon>
        <taxon>Pentapetalae</taxon>
        <taxon>Caryophyllales</taxon>
        <taxon>Caryophyllaceae</taxon>
        <taxon>Caryophylleae</taxon>
        <taxon>Saponaria</taxon>
    </lineage>
</organism>
<keyword evidence="2" id="KW-1185">Reference proteome</keyword>
<comment type="caution">
    <text evidence="1">The sequence shown here is derived from an EMBL/GenBank/DDBJ whole genome shotgun (WGS) entry which is preliminary data.</text>
</comment>
<evidence type="ECO:0000313" key="2">
    <source>
        <dbReference type="Proteomes" id="UP001443914"/>
    </source>
</evidence>
<evidence type="ECO:0000313" key="1">
    <source>
        <dbReference type="EMBL" id="KAK9698500.1"/>
    </source>
</evidence>
<dbReference type="AlphaFoldDB" id="A0AAW1J6W1"/>
<protein>
    <recommendedName>
        <fullName evidence="3">Reverse transcriptase zinc-binding domain-containing protein</fullName>
    </recommendedName>
</protein>
<accession>A0AAW1J6W1</accession>
<dbReference type="PANTHER" id="PTHR33116:SF78">
    <property type="entry name" value="OS12G0587133 PROTEIN"/>
    <property type="match status" value="1"/>
</dbReference>